<evidence type="ECO:0000256" key="5">
    <source>
        <dbReference type="ARBA" id="ARBA00022603"/>
    </source>
</evidence>
<keyword evidence="6 8" id="KW-0808">Transferase</keyword>
<proteinExistence type="inferred from homology"/>
<protein>
    <recommendedName>
        <fullName evidence="4 8">Leucine carboxyl methyltransferase 1</fullName>
        <ecNumber evidence="3 8">2.1.1.233</ecNumber>
    </recommendedName>
</protein>
<evidence type="ECO:0000313" key="11">
    <source>
        <dbReference type="Proteomes" id="UP000038830"/>
    </source>
</evidence>
<reference evidence="11" key="1">
    <citation type="journal article" date="2015" name="J. Biotechnol.">
        <title>The structure of the Cyberlindnera jadinii genome and its relation to Candida utilis analyzed by the occurrence of single nucleotide polymorphisms.</title>
        <authorList>
            <person name="Rupp O."/>
            <person name="Brinkrolf K."/>
            <person name="Buerth C."/>
            <person name="Kunigo M."/>
            <person name="Schneider J."/>
            <person name="Jaenicke S."/>
            <person name="Goesmann A."/>
            <person name="Puehler A."/>
            <person name="Jaeger K.-E."/>
            <person name="Ernst J.F."/>
        </authorList>
    </citation>
    <scope>NUCLEOTIDE SEQUENCE [LARGE SCALE GENOMIC DNA]</scope>
    <source>
        <strain evidence="11">ATCC 18201 / CBS 1600 / BCRC 20928 / JCM 3617 / NBRC 0987 / NRRL Y-1542</strain>
    </source>
</reference>
<dbReference type="AlphaFoldDB" id="A0A0H5C0A2"/>
<dbReference type="SUPFAM" id="SSF53335">
    <property type="entry name" value="S-adenosyl-L-methionine-dependent methyltransferases"/>
    <property type="match status" value="1"/>
</dbReference>
<evidence type="ECO:0000256" key="2">
    <source>
        <dbReference type="ARBA" id="ARBA00010703"/>
    </source>
</evidence>
<evidence type="ECO:0000313" key="10">
    <source>
        <dbReference type="EMBL" id="CEP21195.1"/>
    </source>
</evidence>
<dbReference type="PANTHER" id="PTHR13600:SF21">
    <property type="entry name" value="LEUCINE CARBOXYL METHYLTRANSFERASE 1"/>
    <property type="match status" value="1"/>
</dbReference>
<dbReference type="InterPro" id="IPR007213">
    <property type="entry name" value="Ppm1/Ppm2/Tcmp"/>
</dbReference>
<dbReference type="Gene3D" id="3.40.50.150">
    <property type="entry name" value="Vaccinia Virus protein VP39"/>
    <property type="match status" value="1"/>
</dbReference>
<dbReference type="GO" id="GO:0032259">
    <property type="term" value="P:methylation"/>
    <property type="evidence" value="ECO:0007669"/>
    <property type="project" value="UniProtKB-KW"/>
</dbReference>
<sequence>MESKTVRSTDFDALSCRLSALNKKYLVNDDHLMEYIVALEQALKFEYKLSTRRVFNGIVRSNKLPIINRGTYIRTKSIDIVIEKFLGQFKGQKVRILSLGSGSDTRPFKLLPGHAGTLEYVELDFPNSCKLKHAVISLSKQLCDIVGVEHVTDDGSSQDWYDSLGDLDTEQYKLIGVDLRQIDQLQVLLSKLDPKVPTLVISEAMLCYVETSTSSQVLKTLRDSFPVGCITVYDPIGGEGSFGDVMVENLKLRNLTMPSLLEFNTLSKYHQRLVNLGFGHVAIDNMYNIYENWTEVEEKQRISRLEFLDEIEELKLLLEHYCLAIGWWGFDWNQFELKMGIQS</sequence>
<evidence type="ECO:0000256" key="9">
    <source>
        <dbReference type="PIRSR" id="PIRSR016305-1"/>
    </source>
</evidence>
<feature type="binding site" evidence="9">
    <location>
        <position position="203"/>
    </location>
    <ligand>
        <name>S-adenosyl-L-methionine</name>
        <dbReference type="ChEBI" id="CHEBI:59789"/>
    </ligand>
</feature>
<dbReference type="InterPro" id="IPR029063">
    <property type="entry name" value="SAM-dependent_MTases_sf"/>
</dbReference>
<dbReference type="Pfam" id="PF04072">
    <property type="entry name" value="LCM"/>
    <property type="match status" value="1"/>
</dbReference>
<gene>
    <name evidence="10" type="primary">PPM1</name>
    <name evidence="10" type="ORF">BN1211_1231</name>
</gene>
<dbReference type="EMBL" id="CDQK01000001">
    <property type="protein sequence ID" value="CEP21195.1"/>
    <property type="molecule type" value="Genomic_DNA"/>
</dbReference>
<accession>A0A0H5C0A2</accession>
<feature type="binding site" evidence="9">
    <location>
        <position position="100"/>
    </location>
    <ligand>
        <name>S-adenosyl-L-methionine</name>
        <dbReference type="ChEBI" id="CHEBI:59789"/>
    </ligand>
</feature>
<evidence type="ECO:0000256" key="4">
    <source>
        <dbReference type="ARBA" id="ARBA00017497"/>
    </source>
</evidence>
<feature type="binding site" evidence="9">
    <location>
        <begin position="178"/>
        <end position="179"/>
    </location>
    <ligand>
        <name>S-adenosyl-L-methionine</name>
        <dbReference type="ChEBI" id="CHEBI:59789"/>
    </ligand>
</feature>
<dbReference type="Proteomes" id="UP000038830">
    <property type="component" value="Unassembled WGS sequence"/>
</dbReference>
<comment type="catalytic activity">
    <reaction evidence="1 8">
        <text>[phosphatase 2A protein]-C-terminal L-leucine + S-adenosyl-L-methionine = [phosphatase 2A protein]-C-terminal L-leucine methyl ester + S-adenosyl-L-homocysteine</text>
        <dbReference type="Rhea" id="RHEA:48544"/>
        <dbReference type="Rhea" id="RHEA-COMP:12134"/>
        <dbReference type="Rhea" id="RHEA-COMP:12135"/>
        <dbReference type="ChEBI" id="CHEBI:57856"/>
        <dbReference type="ChEBI" id="CHEBI:59789"/>
        <dbReference type="ChEBI" id="CHEBI:90516"/>
        <dbReference type="ChEBI" id="CHEBI:90517"/>
        <dbReference type="EC" id="2.1.1.233"/>
    </reaction>
</comment>
<dbReference type="PIRSF" id="PIRSF016305">
    <property type="entry name" value="LCM_mtfrase"/>
    <property type="match status" value="1"/>
</dbReference>
<dbReference type="InterPro" id="IPR016651">
    <property type="entry name" value="LCMT1"/>
</dbReference>
<evidence type="ECO:0000256" key="7">
    <source>
        <dbReference type="ARBA" id="ARBA00022691"/>
    </source>
</evidence>
<evidence type="ECO:0000256" key="1">
    <source>
        <dbReference type="ARBA" id="ARBA00000724"/>
    </source>
</evidence>
<organism evidence="10 11">
    <name type="scientific">Cyberlindnera jadinii (strain ATCC 18201 / CBS 1600 / BCRC 20928 / JCM 3617 / NBRC 0987 / NRRL Y-1542)</name>
    <name type="common">Torula yeast</name>
    <name type="synonym">Candida utilis</name>
    <dbReference type="NCBI Taxonomy" id="983966"/>
    <lineage>
        <taxon>Eukaryota</taxon>
        <taxon>Fungi</taxon>
        <taxon>Dikarya</taxon>
        <taxon>Ascomycota</taxon>
        <taxon>Saccharomycotina</taxon>
        <taxon>Saccharomycetes</taxon>
        <taxon>Phaffomycetales</taxon>
        <taxon>Phaffomycetaceae</taxon>
        <taxon>Cyberlindnera</taxon>
    </lineage>
</organism>
<dbReference type="GO" id="GO:0018423">
    <property type="term" value="F:protein C-terminal leucine carboxyl O-methyltransferase activity"/>
    <property type="evidence" value="ECO:0007669"/>
    <property type="project" value="UniProtKB-EC"/>
</dbReference>
<keyword evidence="7 8" id="KW-0949">S-adenosyl-L-methionine</keyword>
<evidence type="ECO:0000256" key="3">
    <source>
        <dbReference type="ARBA" id="ARBA00012834"/>
    </source>
</evidence>
<comment type="function">
    <text evidence="8">Methylates the carboxyl group of the C-terminal leucine residue of protein phosphatase 2A catalytic subunits to form alpha-leucine ester residues.</text>
</comment>
<evidence type="ECO:0000256" key="6">
    <source>
        <dbReference type="ARBA" id="ARBA00022679"/>
    </source>
</evidence>
<comment type="similarity">
    <text evidence="2 8">Belongs to the methyltransferase superfamily. LCMT family.</text>
</comment>
<name>A0A0H5C0A2_CYBJN</name>
<keyword evidence="5 8" id="KW-0489">Methyltransferase</keyword>
<dbReference type="PANTHER" id="PTHR13600">
    <property type="entry name" value="LEUCINE CARBOXYL METHYLTRANSFERASE"/>
    <property type="match status" value="1"/>
</dbReference>
<feature type="binding site" evidence="9">
    <location>
        <position position="74"/>
    </location>
    <ligand>
        <name>S-adenosyl-L-methionine</name>
        <dbReference type="ChEBI" id="CHEBI:59789"/>
    </ligand>
</feature>
<evidence type="ECO:0000256" key="8">
    <source>
        <dbReference type="PIRNR" id="PIRNR016305"/>
    </source>
</evidence>
<dbReference type="EC" id="2.1.1.233" evidence="3 8"/>